<dbReference type="PROSITE" id="PS51831">
    <property type="entry name" value="HD"/>
    <property type="match status" value="1"/>
</dbReference>
<dbReference type="InterPro" id="IPR006674">
    <property type="entry name" value="HD_domain"/>
</dbReference>
<organism evidence="3 4">
    <name type="scientific">Aminivibrio pyruvatiphilus</name>
    <dbReference type="NCBI Taxonomy" id="1005740"/>
    <lineage>
        <taxon>Bacteria</taxon>
        <taxon>Thermotogati</taxon>
        <taxon>Synergistota</taxon>
        <taxon>Synergistia</taxon>
        <taxon>Synergistales</taxon>
        <taxon>Aminobacteriaceae</taxon>
        <taxon>Aminivibrio</taxon>
    </lineage>
</organism>
<dbReference type="CDD" id="cd00077">
    <property type="entry name" value="HDc"/>
    <property type="match status" value="1"/>
</dbReference>
<gene>
    <name evidence="3" type="ORF">C8D99_106139</name>
</gene>
<dbReference type="Proteomes" id="UP000295066">
    <property type="component" value="Unassembled WGS sequence"/>
</dbReference>
<dbReference type="PANTHER" id="PTHR43155:SF2">
    <property type="entry name" value="CYCLIC DI-GMP PHOSPHODIESTERASE PA4108"/>
    <property type="match status" value="1"/>
</dbReference>
<dbReference type="PANTHER" id="PTHR43155">
    <property type="entry name" value="CYCLIC DI-GMP PHOSPHODIESTERASE PA4108-RELATED"/>
    <property type="match status" value="1"/>
</dbReference>
<dbReference type="NCBIfam" id="TIGR00277">
    <property type="entry name" value="HDIG"/>
    <property type="match status" value="1"/>
</dbReference>
<dbReference type="AlphaFoldDB" id="A0A4R8M800"/>
<dbReference type="Pfam" id="PF14417">
    <property type="entry name" value="MEDS"/>
    <property type="match status" value="1"/>
</dbReference>
<dbReference type="InterPro" id="IPR037522">
    <property type="entry name" value="HD_GYP_dom"/>
</dbReference>
<dbReference type="SUPFAM" id="SSF109604">
    <property type="entry name" value="HD-domain/PDEase-like"/>
    <property type="match status" value="1"/>
</dbReference>
<dbReference type="InterPro" id="IPR003607">
    <property type="entry name" value="HD/PDEase_dom"/>
</dbReference>
<evidence type="ECO:0000259" key="2">
    <source>
        <dbReference type="PROSITE" id="PS51832"/>
    </source>
</evidence>
<feature type="domain" description="HD-GYP" evidence="2">
    <location>
        <begin position="237"/>
        <end position="432"/>
    </location>
</feature>
<dbReference type="EMBL" id="SORI01000006">
    <property type="protein sequence ID" value="TDY61284.1"/>
    <property type="molecule type" value="Genomic_DNA"/>
</dbReference>
<feature type="domain" description="HD" evidence="1">
    <location>
        <begin position="259"/>
        <end position="381"/>
    </location>
</feature>
<keyword evidence="4" id="KW-1185">Reference proteome</keyword>
<dbReference type="SMART" id="SM00471">
    <property type="entry name" value="HDc"/>
    <property type="match status" value="1"/>
</dbReference>
<evidence type="ECO:0000259" key="1">
    <source>
        <dbReference type="PROSITE" id="PS51831"/>
    </source>
</evidence>
<dbReference type="InterPro" id="IPR006675">
    <property type="entry name" value="HDIG_dom"/>
</dbReference>
<reference evidence="3 4" key="1">
    <citation type="submission" date="2019-03" db="EMBL/GenBank/DDBJ databases">
        <title>Genomic Encyclopedia of Type Strains, Phase IV (KMG-IV): sequencing the most valuable type-strain genomes for metagenomic binning, comparative biology and taxonomic classification.</title>
        <authorList>
            <person name="Goeker M."/>
        </authorList>
    </citation>
    <scope>NUCLEOTIDE SEQUENCE [LARGE SCALE GENOMIC DNA]</scope>
    <source>
        <strain evidence="3 4">DSM 25964</strain>
    </source>
</reference>
<sequence length="433" mass="49073">MPLQDLLNQAVEVRPGDHLVALYAEEKEIEDYVTSFIHSALLRNERCLYITGDVDSSAVLQRVERLSAGSGASGELLVLEKSDVYSKGGKFSPDKLISLIQSTVETAVREGYSGLAITGEISWVLDYEDGEDLIIEYEWKLNEYVFDRYPVSALCRYNVNRFSHEMIRNIIQLHPLILWRSRIHENPYYIPPEGFKNNAIAQYQVDTWLKNIFSFTNTKSRFQSIVDRKQEEMRLLHKNMTNGIIMAFLKLLETHDPYTKDHCSNVASLAFRLAESLEISEEFSTKIHYASLVHDIGKTIVPHGILNKPGNLTGEEYGYIKMHPEHGANALDQMDQVREIAQAVRHHHERYDGRGYPDGLSGDEIPLMSRIIAICDSYDAITNDRPYRKAQSRDCALGEIAACAGTQFDPGLAAQFIRLFSPEEKSGTFCSGL</sequence>
<evidence type="ECO:0000313" key="4">
    <source>
        <dbReference type="Proteomes" id="UP000295066"/>
    </source>
</evidence>
<proteinExistence type="predicted"/>
<dbReference type="InterPro" id="IPR025847">
    <property type="entry name" value="MEDS_domain"/>
</dbReference>
<dbReference type="OrthoDB" id="5162at2"/>
<dbReference type="PROSITE" id="PS51832">
    <property type="entry name" value="HD_GYP"/>
    <property type="match status" value="1"/>
</dbReference>
<protein>
    <submittedName>
        <fullName evidence="3">Putative nucleotidyltransferase with HDIG domain</fullName>
    </submittedName>
</protein>
<name>A0A4R8M800_9BACT</name>
<dbReference type="Pfam" id="PF13487">
    <property type="entry name" value="HD_5"/>
    <property type="match status" value="1"/>
</dbReference>
<dbReference type="GO" id="GO:0016740">
    <property type="term" value="F:transferase activity"/>
    <property type="evidence" value="ECO:0007669"/>
    <property type="project" value="UniProtKB-KW"/>
</dbReference>
<accession>A0A4R8M800</accession>
<comment type="caution">
    <text evidence="3">The sequence shown here is derived from an EMBL/GenBank/DDBJ whole genome shotgun (WGS) entry which is preliminary data.</text>
</comment>
<dbReference type="Gene3D" id="1.10.3210.10">
    <property type="entry name" value="Hypothetical protein af1432"/>
    <property type="match status" value="1"/>
</dbReference>
<keyword evidence="3" id="KW-0808">Transferase</keyword>
<evidence type="ECO:0000313" key="3">
    <source>
        <dbReference type="EMBL" id="TDY61284.1"/>
    </source>
</evidence>